<name>A0ABS9EGZ2_9FLAO</name>
<evidence type="ECO:0000259" key="7">
    <source>
        <dbReference type="Pfam" id="PF07980"/>
    </source>
</evidence>
<feature type="domain" description="RagB/SusD" evidence="7">
    <location>
        <begin position="483"/>
        <end position="646"/>
    </location>
</feature>
<dbReference type="SUPFAM" id="SSF48452">
    <property type="entry name" value="TPR-like"/>
    <property type="match status" value="1"/>
</dbReference>
<gene>
    <name evidence="9" type="ORF">L1I30_05435</name>
</gene>
<comment type="caution">
    <text evidence="9">The sequence shown here is derived from an EMBL/GenBank/DDBJ whole genome shotgun (WGS) entry which is preliminary data.</text>
</comment>
<protein>
    <submittedName>
        <fullName evidence="9">RagB/SusD family nutrient uptake outer membrane protein</fullName>
    </submittedName>
</protein>
<evidence type="ECO:0000313" key="9">
    <source>
        <dbReference type="EMBL" id="MCF4101099.1"/>
    </source>
</evidence>
<dbReference type="Pfam" id="PF07980">
    <property type="entry name" value="SusD_RagB"/>
    <property type="match status" value="1"/>
</dbReference>
<keyword evidence="10" id="KW-1185">Reference proteome</keyword>
<dbReference type="InterPro" id="IPR011990">
    <property type="entry name" value="TPR-like_helical_dom_sf"/>
</dbReference>
<evidence type="ECO:0000256" key="1">
    <source>
        <dbReference type="ARBA" id="ARBA00004442"/>
    </source>
</evidence>
<evidence type="ECO:0000256" key="6">
    <source>
        <dbReference type="SAM" id="SignalP"/>
    </source>
</evidence>
<comment type="subcellular location">
    <subcellularLocation>
        <location evidence="1">Cell outer membrane</location>
    </subcellularLocation>
</comment>
<dbReference type="Pfam" id="PF14322">
    <property type="entry name" value="SusD-like_3"/>
    <property type="match status" value="1"/>
</dbReference>
<dbReference type="Proteomes" id="UP001179363">
    <property type="component" value="Unassembled WGS sequence"/>
</dbReference>
<proteinExistence type="inferred from homology"/>
<accession>A0ABS9EGZ2</accession>
<dbReference type="InterPro" id="IPR033985">
    <property type="entry name" value="SusD-like_N"/>
</dbReference>
<evidence type="ECO:0000256" key="3">
    <source>
        <dbReference type="ARBA" id="ARBA00022729"/>
    </source>
</evidence>
<dbReference type="PROSITE" id="PS51257">
    <property type="entry name" value="PROKAR_LIPOPROTEIN"/>
    <property type="match status" value="1"/>
</dbReference>
<dbReference type="RefSeq" id="WP_236133250.1">
    <property type="nucleotide sequence ID" value="NZ_JAKGTH010000007.1"/>
</dbReference>
<dbReference type="InterPro" id="IPR012944">
    <property type="entry name" value="SusD_RagB_dom"/>
</dbReference>
<feature type="signal peptide" evidence="6">
    <location>
        <begin position="1"/>
        <end position="24"/>
    </location>
</feature>
<comment type="similarity">
    <text evidence="2">Belongs to the SusD family.</text>
</comment>
<keyword evidence="4" id="KW-0472">Membrane</keyword>
<keyword evidence="5" id="KW-0998">Cell outer membrane</keyword>
<dbReference type="Gene3D" id="1.25.40.390">
    <property type="match status" value="1"/>
</dbReference>
<feature type="domain" description="SusD-like N-terminal" evidence="8">
    <location>
        <begin position="28"/>
        <end position="225"/>
    </location>
</feature>
<feature type="chain" id="PRO_5046584043" evidence="6">
    <location>
        <begin position="25"/>
        <end position="647"/>
    </location>
</feature>
<evidence type="ECO:0000256" key="4">
    <source>
        <dbReference type="ARBA" id="ARBA00023136"/>
    </source>
</evidence>
<evidence type="ECO:0000256" key="2">
    <source>
        <dbReference type="ARBA" id="ARBA00006275"/>
    </source>
</evidence>
<evidence type="ECO:0000256" key="5">
    <source>
        <dbReference type="ARBA" id="ARBA00023237"/>
    </source>
</evidence>
<evidence type="ECO:0000259" key="8">
    <source>
        <dbReference type="Pfam" id="PF14322"/>
    </source>
</evidence>
<reference evidence="9" key="1">
    <citation type="submission" date="2022-01" db="EMBL/GenBank/DDBJ databases">
        <title>Gillisia lutea sp. nov., isolated from marine plastic residues from the Malvarosa beach (Valencia, Spain).</title>
        <authorList>
            <person name="Vidal-Verdu A."/>
            <person name="Molina-Menor E."/>
            <person name="Satari L."/>
            <person name="Pascual J."/>
            <person name="Pereto J."/>
            <person name="Porcar M."/>
        </authorList>
    </citation>
    <scope>NUCLEOTIDE SEQUENCE</scope>
    <source>
        <strain evidence="9">M10.2A</strain>
    </source>
</reference>
<organism evidence="9 10">
    <name type="scientific">Gillisia lutea</name>
    <dbReference type="NCBI Taxonomy" id="2909668"/>
    <lineage>
        <taxon>Bacteria</taxon>
        <taxon>Pseudomonadati</taxon>
        <taxon>Bacteroidota</taxon>
        <taxon>Flavobacteriia</taxon>
        <taxon>Flavobacteriales</taxon>
        <taxon>Flavobacteriaceae</taxon>
        <taxon>Gillisia</taxon>
    </lineage>
</organism>
<keyword evidence="3 6" id="KW-0732">Signal</keyword>
<sequence>MKRIVNSKKFIGILLMTLFLASCADDLLDEKPRSVYEPGFFQTEEGVYGGLTAMYAHLRYIYGQAYFYNTTLTGTDEATYAQSADQNFKVMDVSGEGKITAQDSRADVLWGAAFPNINTASGIIENASEVGIEDALIAEARFFRAFDYFMLVQTFGGVPLDLGAGELKFNTNPVRTSVRNTVPEVYTRGVFPDLVTAVADLPDSPRVTGGATKTLARLYLAKAYLTYAWWLENPNNIPTYPETSRTDPDGHDAQWYFQQAYDVATTAIANPGPFGLQDTFYDLQVASNDRNNEQLLYADHTETSEYYNVSSLTYSNGGAPDNFAVWMMTWNYTVIRSGLTPNFSETVSSVQREADQKLGRPWTRMAPPIGVIENTFDEKVQDSRFDGTFTSVYRGNWKKGGVEADVLYNANNLPVNSGDPILTFLGETPATAVNYPSDAGKSNIGAGELPGRSDFVIAPRGISRVVYPGLWKLGVYRTNDGDGLGQPNAASTRPFVIAKFSELYFIAAEAAVKGANPTNGTARDLINVIRARAGKWTWDNSGNIARTEDFSADMTAETPAVIDINYILAERSREYFGEGYRWYDLIRTQKWEEIAGTYEIAGSAYGDHTPQTITREIEPYLYLRPIPQSQLDALEGETASYQNPGYN</sequence>
<evidence type="ECO:0000313" key="10">
    <source>
        <dbReference type="Proteomes" id="UP001179363"/>
    </source>
</evidence>
<dbReference type="EMBL" id="JAKGTH010000007">
    <property type="protein sequence ID" value="MCF4101099.1"/>
    <property type="molecule type" value="Genomic_DNA"/>
</dbReference>